<comment type="caution">
    <text evidence="1">The sequence shown here is derived from an EMBL/GenBank/DDBJ whole genome shotgun (WGS) entry which is preliminary data.</text>
</comment>
<organism evidence="1 2">
    <name type="scientific">Aureimonas endophytica</name>
    <dbReference type="NCBI Taxonomy" id="2027858"/>
    <lineage>
        <taxon>Bacteria</taxon>
        <taxon>Pseudomonadati</taxon>
        <taxon>Pseudomonadota</taxon>
        <taxon>Alphaproteobacteria</taxon>
        <taxon>Hyphomicrobiales</taxon>
        <taxon>Aurantimonadaceae</taxon>
        <taxon>Aureimonas</taxon>
    </lineage>
</organism>
<keyword evidence="2" id="KW-1185">Reference proteome</keyword>
<protein>
    <submittedName>
        <fullName evidence="1">Uncharacterized protein</fullName>
    </submittedName>
</protein>
<name>A0A917EEQ4_9HYPH</name>
<dbReference type="EMBL" id="BMIQ01000015">
    <property type="protein sequence ID" value="GGE24692.1"/>
    <property type="molecule type" value="Genomic_DNA"/>
</dbReference>
<dbReference type="AlphaFoldDB" id="A0A917EEQ4"/>
<evidence type="ECO:0000313" key="2">
    <source>
        <dbReference type="Proteomes" id="UP000644699"/>
    </source>
</evidence>
<reference evidence="1" key="2">
    <citation type="submission" date="2020-09" db="EMBL/GenBank/DDBJ databases">
        <authorList>
            <person name="Sun Q."/>
            <person name="Zhou Y."/>
        </authorList>
    </citation>
    <scope>NUCLEOTIDE SEQUENCE</scope>
    <source>
        <strain evidence="1">CGMCC 1.15367</strain>
    </source>
</reference>
<sequence>MVNRSVVMTSAWARYREIAAQMEIARFDRRLFGRVLRMAWINARAAAARVRAAYA</sequence>
<reference evidence="1" key="1">
    <citation type="journal article" date="2014" name="Int. J. Syst. Evol. Microbiol.">
        <title>Complete genome sequence of Corynebacterium casei LMG S-19264T (=DSM 44701T), isolated from a smear-ripened cheese.</title>
        <authorList>
            <consortium name="US DOE Joint Genome Institute (JGI-PGF)"/>
            <person name="Walter F."/>
            <person name="Albersmeier A."/>
            <person name="Kalinowski J."/>
            <person name="Ruckert C."/>
        </authorList>
    </citation>
    <scope>NUCLEOTIDE SEQUENCE</scope>
    <source>
        <strain evidence="1">CGMCC 1.15367</strain>
    </source>
</reference>
<dbReference type="Proteomes" id="UP000644699">
    <property type="component" value="Unassembled WGS sequence"/>
</dbReference>
<gene>
    <name evidence="1" type="ORF">GCM10011390_50170</name>
</gene>
<evidence type="ECO:0000313" key="1">
    <source>
        <dbReference type="EMBL" id="GGE24692.1"/>
    </source>
</evidence>
<proteinExistence type="predicted"/>
<accession>A0A917EEQ4</accession>